<organism evidence="1 2">
    <name type="scientific">Enterovibrio nigricans DSM 22720</name>
    <dbReference type="NCBI Taxonomy" id="1121868"/>
    <lineage>
        <taxon>Bacteria</taxon>
        <taxon>Pseudomonadati</taxon>
        <taxon>Pseudomonadota</taxon>
        <taxon>Gammaproteobacteria</taxon>
        <taxon>Vibrionales</taxon>
        <taxon>Vibrionaceae</taxon>
        <taxon>Enterovibrio</taxon>
    </lineage>
</organism>
<dbReference type="EMBL" id="FUXU01000015">
    <property type="protein sequence ID" value="SKA51609.1"/>
    <property type="molecule type" value="Genomic_DNA"/>
</dbReference>
<dbReference type="InterPro" id="IPR017162">
    <property type="entry name" value="UCP037266"/>
</dbReference>
<evidence type="ECO:0000313" key="1">
    <source>
        <dbReference type="EMBL" id="SKA51609.1"/>
    </source>
</evidence>
<accession>A0A1T4UFY9</accession>
<dbReference type="InterPro" id="IPR036388">
    <property type="entry name" value="WH-like_DNA-bd_sf"/>
</dbReference>
<evidence type="ECO:0000313" key="2">
    <source>
        <dbReference type="Proteomes" id="UP000190162"/>
    </source>
</evidence>
<dbReference type="Pfam" id="PF09904">
    <property type="entry name" value="HTH_43"/>
    <property type="match status" value="1"/>
</dbReference>
<dbReference type="Proteomes" id="UP000190162">
    <property type="component" value="Unassembled WGS sequence"/>
</dbReference>
<proteinExistence type="predicted"/>
<dbReference type="Gene3D" id="1.10.10.10">
    <property type="entry name" value="Winged helix-like DNA-binding domain superfamily/Winged helix DNA-binding domain"/>
    <property type="match status" value="1"/>
</dbReference>
<dbReference type="AlphaFoldDB" id="A0A1T4UFY9"/>
<keyword evidence="2" id="KW-1185">Reference proteome</keyword>
<name>A0A1T4UFY9_9GAMM</name>
<protein>
    <submittedName>
        <fullName evidence="1">Uncharacterized protein</fullName>
    </submittedName>
</protein>
<gene>
    <name evidence="1" type="ORF">SAMN02745132_01654</name>
</gene>
<reference evidence="2" key="1">
    <citation type="submission" date="2017-02" db="EMBL/GenBank/DDBJ databases">
        <authorList>
            <person name="Varghese N."/>
            <person name="Submissions S."/>
        </authorList>
    </citation>
    <scope>NUCLEOTIDE SEQUENCE [LARGE SCALE GENOMIC DNA]</scope>
    <source>
        <strain evidence="2">DSM 22720</strain>
    </source>
</reference>
<sequence>MSLGTDHQPRTFSLTDSRYTVGKQKKEGIHLSAPSKTKTSFYRRLLVAYLIDEGVNTVPAIIGETGMPRRTAQDTIDALAELDIEVQFVGANKNGGYQISDWGAINKSWVKRNLSFIKETLNYPLQSS</sequence>